<proteinExistence type="predicted"/>
<evidence type="ECO:0000313" key="1">
    <source>
        <dbReference type="EMBL" id="QHS99266.1"/>
    </source>
</evidence>
<dbReference type="SUPFAM" id="SSF52980">
    <property type="entry name" value="Restriction endonuclease-like"/>
    <property type="match status" value="1"/>
</dbReference>
<reference evidence="1" key="1">
    <citation type="journal article" date="2020" name="Nature">
        <title>Giant virus diversity and host interactions through global metagenomics.</title>
        <authorList>
            <person name="Schulz F."/>
            <person name="Roux S."/>
            <person name="Paez-Espino D."/>
            <person name="Jungbluth S."/>
            <person name="Walsh D.A."/>
            <person name="Denef V.J."/>
            <person name="McMahon K.D."/>
            <person name="Konstantinidis K.T."/>
            <person name="Eloe-Fadrosh E.A."/>
            <person name="Kyrpides N.C."/>
            <person name="Woyke T."/>
        </authorList>
    </citation>
    <scope>NUCLEOTIDE SEQUENCE</scope>
    <source>
        <strain evidence="1">GVMAG-M-3300020185-33</strain>
    </source>
</reference>
<dbReference type="EMBL" id="MN739337">
    <property type="protein sequence ID" value="QHS99266.1"/>
    <property type="molecule type" value="Genomic_DNA"/>
</dbReference>
<organism evidence="1">
    <name type="scientific">viral metagenome</name>
    <dbReference type="NCBI Taxonomy" id="1070528"/>
    <lineage>
        <taxon>unclassified sequences</taxon>
        <taxon>metagenomes</taxon>
        <taxon>organismal metagenomes</taxon>
    </lineage>
</organism>
<accession>A0A6C0C4H8</accession>
<dbReference type="InterPro" id="IPR011604">
    <property type="entry name" value="PDDEXK-like_dom_sf"/>
</dbReference>
<dbReference type="InterPro" id="IPR011335">
    <property type="entry name" value="Restrct_endonuc-II-like"/>
</dbReference>
<sequence length="268" mass="31662">MFKIIKEMESHTYLAKKFPHERDSHIHFDEGPHIYTIDGDSDFMSVTTWNHSHFGKFDADAIITKMMSSRNWSNSKYFGQTKEEIKAGWVKNGKDASEAGTAMHYDIECFYNNQGVEIEDGCLEWQYFMEFENDIGSKLEAYRTEWTIWDRELKMAGSIDMIFRNTNGSLLIYDWKRCKTIKKNNSYQSSITPCIEHLPDANFWHYSLQLNTYKYILEKNYGEKVEGMYLVCLHPNNENKSYIRLEVQHLPSEMADLMALRKKMLEKN</sequence>
<name>A0A6C0C4H8_9ZZZZ</name>
<protein>
    <submittedName>
        <fullName evidence="1">Uncharacterized protein</fullName>
    </submittedName>
</protein>
<dbReference type="AlphaFoldDB" id="A0A6C0C4H8"/>
<dbReference type="Gene3D" id="3.90.320.10">
    <property type="match status" value="1"/>
</dbReference>